<dbReference type="EMBL" id="NIGF01000001">
    <property type="protein sequence ID" value="PQV65275.1"/>
    <property type="molecule type" value="Genomic_DNA"/>
</dbReference>
<comment type="caution">
    <text evidence="1">The sequence shown here is derived from an EMBL/GenBank/DDBJ whole genome shotgun (WGS) entry which is preliminary data.</text>
</comment>
<dbReference type="AlphaFoldDB" id="A0A2S8SWU7"/>
<gene>
    <name evidence="1" type="ORF">B1R32_10112</name>
</gene>
<dbReference type="Proteomes" id="UP000237684">
    <property type="component" value="Unassembled WGS sequence"/>
</dbReference>
<organism evidence="1 2">
    <name type="scientific">Abditibacterium utsteinense</name>
    <dbReference type="NCBI Taxonomy" id="1960156"/>
    <lineage>
        <taxon>Bacteria</taxon>
        <taxon>Pseudomonadati</taxon>
        <taxon>Abditibacteriota</taxon>
        <taxon>Abditibacteriia</taxon>
        <taxon>Abditibacteriales</taxon>
        <taxon>Abditibacteriaceae</taxon>
        <taxon>Abditibacterium</taxon>
    </lineage>
</organism>
<protein>
    <submittedName>
        <fullName evidence="1">Uncharacterized protein</fullName>
    </submittedName>
</protein>
<sequence length="75" mass="8695">MGCLFLSKTQSFQLLDVVGVNMIATIFQNRSHVVSSANSVNWWLRYDLENVIESTNLIYEQFYSVLHFFKCVPAM</sequence>
<evidence type="ECO:0000313" key="1">
    <source>
        <dbReference type="EMBL" id="PQV65275.1"/>
    </source>
</evidence>
<reference evidence="1 2" key="1">
    <citation type="journal article" date="2018" name="Syst. Appl. Microbiol.">
        <title>Abditibacterium utsteinense sp. nov., the first cultivated member of candidate phylum FBP, isolated from ice-free Antarctic soil samples.</title>
        <authorList>
            <person name="Tahon G."/>
            <person name="Tytgat B."/>
            <person name="Lebbe L."/>
            <person name="Carlier A."/>
            <person name="Willems A."/>
        </authorList>
    </citation>
    <scope>NUCLEOTIDE SEQUENCE [LARGE SCALE GENOMIC DNA]</scope>
    <source>
        <strain evidence="1 2">LMG 29911</strain>
    </source>
</reference>
<name>A0A2S8SWU7_9BACT</name>
<dbReference type="InParanoid" id="A0A2S8SWU7"/>
<evidence type="ECO:0000313" key="2">
    <source>
        <dbReference type="Proteomes" id="UP000237684"/>
    </source>
</evidence>
<proteinExistence type="predicted"/>
<accession>A0A2S8SWU7</accession>
<keyword evidence="2" id="KW-1185">Reference proteome</keyword>